<evidence type="ECO:0000313" key="1">
    <source>
        <dbReference type="EMBL" id="TDR39654.1"/>
    </source>
</evidence>
<organism evidence="1 2">
    <name type="scientific">Tahibacter aquaticus</name>
    <dbReference type="NCBI Taxonomy" id="520092"/>
    <lineage>
        <taxon>Bacteria</taxon>
        <taxon>Pseudomonadati</taxon>
        <taxon>Pseudomonadota</taxon>
        <taxon>Gammaproteobacteria</taxon>
        <taxon>Lysobacterales</taxon>
        <taxon>Rhodanobacteraceae</taxon>
        <taxon>Tahibacter</taxon>
    </lineage>
</organism>
<accession>A0A4R6YPR3</accession>
<dbReference type="EMBL" id="SNZH01000015">
    <property type="protein sequence ID" value="TDR39654.1"/>
    <property type="molecule type" value="Genomic_DNA"/>
</dbReference>
<keyword evidence="2" id="KW-1185">Reference proteome</keyword>
<dbReference type="RefSeq" id="WP_133820653.1">
    <property type="nucleotide sequence ID" value="NZ_SNZH01000015.1"/>
</dbReference>
<dbReference type="Proteomes" id="UP000295293">
    <property type="component" value="Unassembled WGS sequence"/>
</dbReference>
<comment type="caution">
    <text evidence="1">The sequence shown here is derived from an EMBL/GenBank/DDBJ whole genome shotgun (WGS) entry which is preliminary data.</text>
</comment>
<protein>
    <submittedName>
        <fullName evidence="1">Uncharacterized protein</fullName>
    </submittedName>
</protein>
<name>A0A4R6YPR3_9GAMM</name>
<sequence>MGTLIAKALSTAAGLAHHTYVECSGGKAWGCYGRKTGGAELVRGAGSTARADRIAEPDERAGITCYGVNGVCHQAANRILLPAGVLVKNARGYRLSYAIYGEYGITLPTKKCHGLLRKHESIGGDLPACLFSGGSAPPDNPDEPSGDDRAFLGLALRLHDALQESDGSPNAQLAFQLAHIELCGMYWVGQRFVGFRDAVFRIQAGFERTRQELQGRRLFGDLPPLGFLESMNVLTVNYQDAMADALPSDVYEDMFQLERDERVILCDPDVLDSGNAPRSA</sequence>
<gene>
    <name evidence="1" type="ORF">DFR29_11542</name>
</gene>
<dbReference type="OrthoDB" id="6064768at2"/>
<reference evidence="1 2" key="1">
    <citation type="submission" date="2019-03" db="EMBL/GenBank/DDBJ databases">
        <title>Genomic Encyclopedia of Type Strains, Phase IV (KMG-IV): sequencing the most valuable type-strain genomes for metagenomic binning, comparative biology and taxonomic classification.</title>
        <authorList>
            <person name="Goeker M."/>
        </authorList>
    </citation>
    <scope>NUCLEOTIDE SEQUENCE [LARGE SCALE GENOMIC DNA]</scope>
    <source>
        <strain evidence="1 2">DSM 21667</strain>
    </source>
</reference>
<evidence type="ECO:0000313" key="2">
    <source>
        <dbReference type="Proteomes" id="UP000295293"/>
    </source>
</evidence>
<dbReference type="AlphaFoldDB" id="A0A4R6YPR3"/>
<proteinExistence type="predicted"/>